<evidence type="ECO:0000256" key="2">
    <source>
        <dbReference type="ARBA" id="ARBA00022692"/>
    </source>
</evidence>
<feature type="compositionally biased region" description="Basic and acidic residues" evidence="5">
    <location>
        <begin position="582"/>
        <end position="597"/>
    </location>
</feature>
<dbReference type="STRING" id="407821.A0A087TIN4"/>
<feature type="transmembrane region" description="Helical" evidence="6">
    <location>
        <begin position="408"/>
        <end position="426"/>
    </location>
</feature>
<comment type="subcellular location">
    <subcellularLocation>
        <location evidence="1">Membrane</location>
        <topology evidence="1">Multi-pass membrane protein</topology>
    </subcellularLocation>
</comment>
<proteinExistence type="predicted"/>
<organism evidence="8 9">
    <name type="scientific">Stegodyphus mimosarum</name>
    <name type="common">African social velvet spider</name>
    <dbReference type="NCBI Taxonomy" id="407821"/>
    <lineage>
        <taxon>Eukaryota</taxon>
        <taxon>Metazoa</taxon>
        <taxon>Ecdysozoa</taxon>
        <taxon>Arthropoda</taxon>
        <taxon>Chelicerata</taxon>
        <taxon>Arachnida</taxon>
        <taxon>Araneae</taxon>
        <taxon>Araneomorphae</taxon>
        <taxon>Entelegynae</taxon>
        <taxon>Eresoidea</taxon>
        <taxon>Eresidae</taxon>
        <taxon>Stegodyphus</taxon>
    </lineage>
</organism>
<feature type="transmembrane region" description="Helical" evidence="6">
    <location>
        <begin position="497"/>
        <end position="515"/>
    </location>
</feature>
<dbReference type="AlphaFoldDB" id="A0A087TIN4"/>
<keyword evidence="4 6" id="KW-0472">Membrane</keyword>
<dbReference type="PANTHER" id="PTHR24064">
    <property type="entry name" value="SOLUTE CARRIER FAMILY 22 MEMBER"/>
    <property type="match status" value="1"/>
</dbReference>
<keyword evidence="3 6" id="KW-1133">Transmembrane helix</keyword>
<feature type="transmembrane region" description="Helical" evidence="6">
    <location>
        <begin position="231"/>
        <end position="252"/>
    </location>
</feature>
<accession>A0A087TIN4</accession>
<keyword evidence="2 6" id="KW-0812">Transmembrane</keyword>
<feature type="compositionally biased region" description="Basic residues" evidence="5">
    <location>
        <begin position="536"/>
        <end position="545"/>
    </location>
</feature>
<evidence type="ECO:0000313" key="9">
    <source>
        <dbReference type="Proteomes" id="UP000054359"/>
    </source>
</evidence>
<feature type="transmembrane region" description="Helical" evidence="6">
    <location>
        <begin position="174"/>
        <end position="197"/>
    </location>
</feature>
<evidence type="ECO:0000256" key="5">
    <source>
        <dbReference type="SAM" id="MobiDB-lite"/>
    </source>
</evidence>
<dbReference type="OrthoDB" id="5141738at2759"/>
<reference evidence="8 9" key="1">
    <citation type="submission" date="2013-11" db="EMBL/GenBank/DDBJ databases">
        <title>Genome sequencing of Stegodyphus mimosarum.</title>
        <authorList>
            <person name="Bechsgaard J."/>
        </authorList>
    </citation>
    <scope>NUCLEOTIDE SEQUENCE [LARGE SCALE GENOMIC DNA]</scope>
</reference>
<feature type="transmembrane region" description="Helical" evidence="6">
    <location>
        <begin position="432"/>
        <end position="454"/>
    </location>
</feature>
<feature type="transmembrane region" description="Helical" evidence="6">
    <location>
        <begin position="258"/>
        <end position="278"/>
    </location>
</feature>
<dbReference type="PROSITE" id="PS50850">
    <property type="entry name" value="MFS"/>
    <property type="match status" value="1"/>
</dbReference>
<feature type="domain" description="Major facilitator superfamily (MFS) profile" evidence="7">
    <location>
        <begin position="39"/>
        <end position="520"/>
    </location>
</feature>
<keyword evidence="9" id="KW-1185">Reference proteome</keyword>
<dbReference type="InterPro" id="IPR036259">
    <property type="entry name" value="MFS_trans_sf"/>
</dbReference>
<evidence type="ECO:0000256" key="1">
    <source>
        <dbReference type="ARBA" id="ARBA00004141"/>
    </source>
</evidence>
<dbReference type="CDD" id="cd17317">
    <property type="entry name" value="MFS_SLC22"/>
    <property type="match status" value="1"/>
</dbReference>
<dbReference type="Pfam" id="PF00083">
    <property type="entry name" value="Sugar_tr"/>
    <property type="match status" value="1"/>
</dbReference>
<dbReference type="EMBL" id="KK115389">
    <property type="protein sequence ID" value="KFM64973.1"/>
    <property type="molecule type" value="Genomic_DNA"/>
</dbReference>
<evidence type="ECO:0000259" key="7">
    <source>
        <dbReference type="PROSITE" id="PS50850"/>
    </source>
</evidence>
<feature type="transmembrane region" description="Helical" evidence="6">
    <location>
        <begin position="203"/>
        <end position="224"/>
    </location>
</feature>
<feature type="transmembrane region" description="Helical" evidence="6">
    <location>
        <begin position="36"/>
        <end position="58"/>
    </location>
</feature>
<gene>
    <name evidence="8" type="ORF">X975_25160</name>
</gene>
<dbReference type="OMA" id="RYSYNLP"/>
<sequence length="659" mass="72551">MTADIEKEPLPSNGTASKKSDILDVVGGNGPWQRRIFLVILFFAIPSATHNLSISFLAPNLDHWCARPSGVNISVEEWKRIALPPNDYHCSRYKDINLTLLEEDLNVTRSNEIVQCDTWEYDETFYTSTVLSQWNLVCDKEWLVSMSKSVFMGGILMSVVLFGHLADRLGRRPAIAACAFIAVSSAVICAFSTSFIMFAASRFFIALGIAGVFNTAFVLLMEIVGPDCRSFYGLAVEFGWCIGFVSLPGFAYWLRDWFWIQIALTAPCLLLLASWWMLPESPRWLLSQGRVEEAQKTLTKAAKANGIEPSDIDTTLRKIMSKATEAHESGEASGNFLDLLRTPGLWQMTLNVYFLWFVNAFVYYGLSYNTNELAGDPFVNFAVSGAVEFPAYVLSIIAIRSLGRRNPLAAALIIGGVACLLCYPMPENPWWLGVTVSMIGKFCITCSFGIIFVFTAEIFPTVVRNIGLGSASMIGRFGSILAPFIRELGHATHPVVPQIVFGVLAVTSGMLVLLLPETNNCVVPDTIKEAANASRKKLRPMKHQNGHSVTIKVANGDADKSYEEEEMTPVTSLPTPSPKPQENGKKLADVPEEEIHFEGPATTVRETDDGPSEVAESVEVETPQASSPEVSEDVIVESENTQSVENVPETPENDQKTNL</sequence>
<dbReference type="Gene3D" id="1.20.1250.20">
    <property type="entry name" value="MFS general substrate transporter like domains"/>
    <property type="match status" value="1"/>
</dbReference>
<feature type="transmembrane region" description="Helical" evidence="6">
    <location>
        <begin position="345"/>
        <end position="366"/>
    </location>
</feature>
<dbReference type="Proteomes" id="UP000054359">
    <property type="component" value="Unassembled WGS sequence"/>
</dbReference>
<feature type="region of interest" description="Disordered" evidence="5">
    <location>
        <begin position="536"/>
        <end position="659"/>
    </location>
</feature>
<feature type="transmembrane region" description="Helical" evidence="6">
    <location>
        <begin position="378"/>
        <end position="399"/>
    </location>
</feature>
<evidence type="ECO:0000256" key="6">
    <source>
        <dbReference type="SAM" id="Phobius"/>
    </source>
</evidence>
<protein>
    <submittedName>
        <fullName evidence="8">Organic cation transporter protein</fullName>
    </submittedName>
</protein>
<dbReference type="GO" id="GO:0016020">
    <property type="term" value="C:membrane"/>
    <property type="evidence" value="ECO:0007669"/>
    <property type="project" value="UniProtKB-SubCell"/>
</dbReference>
<feature type="non-terminal residue" evidence="8">
    <location>
        <position position="659"/>
    </location>
</feature>
<evidence type="ECO:0000313" key="8">
    <source>
        <dbReference type="EMBL" id="KFM64973.1"/>
    </source>
</evidence>
<name>A0A087TIN4_STEMI</name>
<dbReference type="GO" id="GO:0022857">
    <property type="term" value="F:transmembrane transporter activity"/>
    <property type="evidence" value="ECO:0007669"/>
    <property type="project" value="InterPro"/>
</dbReference>
<evidence type="ECO:0000256" key="4">
    <source>
        <dbReference type="ARBA" id="ARBA00023136"/>
    </source>
</evidence>
<feature type="transmembrane region" description="Helical" evidence="6">
    <location>
        <begin position="142"/>
        <end position="162"/>
    </location>
</feature>
<feature type="transmembrane region" description="Helical" evidence="6">
    <location>
        <begin position="466"/>
        <end position="485"/>
    </location>
</feature>
<dbReference type="InterPro" id="IPR020846">
    <property type="entry name" value="MFS_dom"/>
</dbReference>
<dbReference type="InterPro" id="IPR005828">
    <property type="entry name" value="MFS_sugar_transport-like"/>
</dbReference>
<dbReference type="SUPFAM" id="SSF103473">
    <property type="entry name" value="MFS general substrate transporter"/>
    <property type="match status" value="1"/>
</dbReference>
<evidence type="ECO:0000256" key="3">
    <source>
        <dbReference type="ARBA" id="ARBA00022989"/>
    </source>
</evidence>